<comment type="caution">
    <text evidence="14">The sequence shown here is derived from an EMBL/GenBank/DDBJ whole genome shotgun (WGS) entry which is preliminary data.</text>
</comment>
<keyword evidence="5" id="KW-0677">Repeat</keyword>
<feature type="transmembrane region" description="Helical" evidence="10">
    <location>
        <begin position="1075"/>
        <end position="1101"/>
    </location>
</feature>
<dbReference type="InterPro" id="IPR013525">
    <property type="entry name" value="ABC2_TM"/>
</dbReference>
<feature type="transmembrane region" description="Helical" evidence="10">
    <location>
        <begin position="587"/>
        <end position="612"/>
    </location>
</feature>
<evidence type="ECO:0000313" key="14">
    <source>
        <dbReference type="EMBL" id="KAF5185561.1"/>
    </source>
</evidence>
<reference evidence="14 15" key="1">
    <citation type="submission" date="2020-06" db="EMBL/GenBank/DDBJ databases">
        <title>Transcriptomic and genomic resources for Thalictrum thalictroides and T. hernandezii: Facilitating candidate gene discovery in an emerging model plant lineage.</title>
        <authorList>
            <person name="Arias T."/>
            <person name="Riano-Pachon D.M."/>
            <person name="Di Stilio V.S."/>
        </authorList>
    </citation>
    <scope>NUCLEOTIDE SEQUENCE [LARGE SCALE GENOMIC DNA]</scope>
    <source>
        <strain evidence="15">cv. WT478/WT964</strain>
        <tissue evidence="14">Leaves</tissue>
    </source>
</reference>
<dbReference type="Pfam" id="PF19055">
    <property type="entry name" value="ABC2_membrane_7"/>
    <property type="match status" value="1"/>
</dbReference>
<feature type="transmembrane region" description="Helical" evidence="10">
    <location>
        <begin position="1174"/>
        <end position="1193"/>
    </location>
</feature>
<evidence type="ECO:0000256" key="6">
    <source>
        <dbReference type="ARBA" id="ARBA00022741"/>
    </source>
</evidence>
<gene>
    <name evidence="14" type="ORF">FRX31_024851</name>
</gene>
<dbReference type="FunFam" id="3.40.50.300:FF:000059">
    <property type="entry name" value="ABC transporter G family member 40"/>
    <property type="match status" value="1"/>
</dbReference>
<dbReference type="Pfam" id="PF00005">
    <property type="entry name" value="ABC_tran"/>
    <property type="match status" value="2"/>
</dbReference>
<evidence type="ECO:0000256" key="3">
    <source>
        <dbReference type="ARBA" id="ARBA00022448"/>
    </source>
</evidence>
<feature type="domain" description="ABC transporter" evidence="12">
    <location>
        <begin position="156"/>
        <end position="429"/>
    </location>
</feature>
<dbReference type="CDD" id="cd03232">
    <property type="entry name" value="ABCG_PDR_domain2"/>
    <property type="match status" value="1"/>
</dbReference>
<dbReference type="FunFam" id="3.40.50.300:FF:000179">
    <property type="entry name" value="ABC transporter G family member 34"/>
    <property type="match status" value="1"/>
</dbReference>
<accession>A0A7J6VLD3</accession>
<dbReference type="PANTHER" id="PTHR48040:SF28">
    <property type="entry name" value="ABC TRANSPORTER G FAMILY MEMBER 39-LIKE"/>
    <property type="match status" value="1"/>
</dbReference>
<dbReference type="Proteomes" id="UP000554482">
    <property type="component" value="Unassembled WGS sequence"/>
</dbReference>
<evidence type="ECO:0000256" key="10">
    <source>
        <dbReference type="SAM" id="Phobius"/>
    </source>
</evidence>
<dbReference type="SUPFAM" id="SSF81606">
    <property type="entry name" value="PP2C-like"/>
    <property type="match status" value="1"/>
</dbReference>
<dbReference type="GO" id="GO:0140359">
    <property type="term" value="F:ABC-type transporter activity"/>
    <property type="evidence" value="ECO:0007669"/>
    <property type="project" value="InterPro"/>
</dbReference>
<feature type="transmembrane region" description="Helical" evidence="10">
    <location>
        <begin position="1225"/>
        <end position="1247"/>
    </location>
</feature>
<organism evidence="14 15">
    <name type="scientific">Thalictrum thalictroides</name>
    <name type="common">Rue-anemone</name>
    <name type="synonym">Anemone thalictroides</name>
    <dbReference type="NCBI Taxonomy" id="46969"/>
    <lineage>
        <taxon>Eukaryota</taxon>
        <taxon>Viridiplantae</taxon>
        <taxon>Streptophyta</taxon>
        <taxon>Embryophyta</taxon>
        <taxon>Tracheophyta</taxon>
        <taxon>Spermatophyta</taxon>
        <taxon>Magnoliopsida</taxon>
        <taxon>Ranunculales</taxon>
        <taxon>Ranunculaceae</taxon>
        <taxon>Thalictroideae</taxon>
        <taxon>Thalictrum</taxon>
    </lineage>
</organism>
<comment type="subcellular location">
    <subcellularLocation>
        <location evidence="1">Membrane</location>
        <topology evidence="1">Multi-pass membrane protein</topology>
    </subcellularLocation>
</comment>
<dbReference type="SMART" id="SM00382">
    <property type="entry name" value="AAA"/>
    <property type="match status" value="2"/>
</dbReference>
<keyword evidence="8 10" id="KW-1133">Transmembrane helix</keyword>
<evidence type="ECO:0000313" key="15">
    <source>
        <dbReference type="Proteomes" id="UP000554482"/>
    </source>
</evidence>
<comment type="similarity">
    <text evidence="2">Belongs to the ABC transporter superfamily. ABCG family. PDR (TC 3.A.1.205) subfamily.</text>
</comment>
<protein>
    <submittedName>
        <fullName evidence="14">Abc transporter g family member</fullName>
    </submittedName>
</protein>
<evidence type="ECO:0000259" key="13">
    <source>
        <dbReference type="PROSITE" id="PS51746"/>
    </source>
</evidence>
<feature type="transmembrane region" description="Helical" evidence="10">
    <location>
        <begin position="1141"/>
        <end position="1162"/>
    </location>
</feature>
<feature type="transmembrane region" description="Helical" evidence="10">
    <location>
        <begin position="1033"/>
        <end position="1055"/>
    </location>
</feature>
<dbReference type="PROSITE" id="PS50878">
    <property type="entry name" value="RT_POL"/>
    <property type="match status" value="1"/>
</dbReference>
<dbReference type="OrthoDB" id="66620at2759"/>
<dbReference type="SUPFAM" id="SSF52540">
    <property type="entry name" value="P-loop containing nucleoside triphosphate hydrolases"/>
    <property type="match status" value="2"/>
</dbReference>
<dbReference type="InterPro" id="IPR001932">
    <property type="entry name" value="PPM-type_phosphatase-like_dom"/>
</dbReference>
<dbReference type="InterPro" id="IPR034003">
    <property type="entry name" value="ABCG_PDR_2"/>
</dbReference>
<name>A0A7J6VLD3_THATH</name>
<evidence type="ECO:0000256" key="8">
    <source>
        <dbReference type="ARBA" id="ARBA00022989"/>
    </source>
</evidence>
<dbReference type="InterPro" id="IPR003439">
    <property type="entry name" value="ABC_transporter-like_ATP-bd"/>
</dbReference>
<feature type="transmembrane region" description="Helical" evidence="10">
    <location>
        <begin position="1113"/>
        <end position="1129"/>
    </location>
</feature>
<dbReference type="EMBL" id="JABWDY010030521">
    <property type="protein sequence ID" value="KAF5185561.1"/>
    <property type="molecule type" value="Genomic_DNA"/>
</dbReference>
<dbReference type="GO" id="GO:0016020">
    <property type="term" value="C:membrane"/>
    <property type="evidence" value="ECO:0007669"/>
    <property type="project" value="UniProtKB-SubCell"/>
</dbReference>
<dbReference type="InterPro" id="IPR000477">
    <property type="entry name" value="RT_dom"/>
</dbReference>
<dbReference type="InterPro" id="IPR027417">
    <property type="entry name" value="P-loop_NTPase"/>
</dbReference>
<keyword evidence="6" id="KW-0547">Nucleotide-binding</keyword>
<dbReference type="Gene3D" id="3.40.50.300">
    <property type="entry name" value="P-loop containing nucleotide triphosphate hydrolases"/>
    <property type="match status" value="2"/>
</dbReference>
<dbReference type="InterPro" id="IPR003593">
    <property type="entry name" value="AAA+_ATPase"/>
</dbReference>
<feature type="transmembrane region" description="Helical" evidence="10">
    <location>
        <begin position="524"/>
        <end position="546"/>
    </location>
</feature>
<dbReference type="InterPro" id="IPR013581">
    <property type="entry name" value="PDR_assoc"/>
</dbReference>
<dbReference type="GO" id="GO:0005524">
    <property type="term" value="F:ATP binding"/>
    <property type="evidence" value="ECO:0007669"/>
    <property type="project" value="UniProtKB-KW"/>
</dbReference>
<dbReference type="SMART" id="SM00332">
    <property type="entry name" value="PP2Cc"/>
    <property type="match status" value="1"/>
</dbReference>
<dbReference type="Pfam" id="PF01061">
    <property type="entry name" value="ABC2_membrane"/>
    <property type="match status" value="1"/>
</dbReference>
<dbReference type="Pfam" id="PF08370">
    <property type="entry name" value="PDR_assoc"/>
    <property type="match status" value="1"/>
</dbReference>
<feature type="domain" description="PPM-type phosphatase" evidence="13">
    <location>
        <begin position="1259"/>
        <end position="1499"/>
    </location>
</feature>
<dbReference type="PROSITE" id="PS51746">
    <property type="entry name" value="PPM_2"/>
    <property type="match status" value="1"/>
</dbReference>
<dbReference type="Pfam" id="PF14510">
    <property type="entry name" value="ABC_trans_N"/>
    <property type="match status" value="1"/>
</dbReference>
<feature type="domain" description="ABC transporter" evidence="12">
    <location>
        <begin position="654"/>
        <end position="907"/>
    </location>
</feature>
<dbReference type="InterPro" id="IPR043926">
    <property type="entry name" value="ABCG_dom"/>
</dbReference>
<feature type="domain" description="Reverse transcriptase" evidence="11">
    <location>
        <begin position="1"/>
        <end position="118"/>
    </location>
</feature>
<keyword evidence="3" id="KW-0813">Transport</keyword>
<proteinExistence type="inferred from homology"/>
<evidence type="ECO:0000259" key="12">
    <source>
        <dbReference type="PROSITE" id="PS50893"/>
    </source>
</evidence>
<sequence length="1501" mass="168151">MRENSSSHQAPTLLPQQKMLSEFLSSIDEGDSNANIISTTPTASNERIHKDEDDLEMVALELNQKKRDILRNEMFDFKKIGLKTQQELVDRLVPIVDHNNKIFLEKLRKRIDRVGITLPEVEVRYEHLNVNADKYVGGRAVPTLINSTLNIIENMLSSLKIYKGNKKEVGILKNVSGIIKPGRMTLLVGPPGAGKSTLLLALAGRLAKDVQVSGSVTYNGHTMDEFVPQRTSAYISQHDLHLGNMTVRETLDFSARCQGVAHRSGVLSELVRREKLQGITPDQDIEIFMKAATIQGQRSSIVTDYALKFLGLDICADTMVGDKMRRGISGGQMKRVTTGEMIVGSSTAFFMDEISTGLDSSTTFQIANCLKHIIQVFGATMVISLLQPAPETFNLFDDVILLCEGQIVYHGPRESILEFFETMGFKCPSRKSIADFIQEVTSRKDQEQYWYDKRQQYHYIPVEEFAKAFWSFRVGKDLEHALTVSYDKSKCHPDALVRKKYGLSKKELFKACFDREVLLMKRSAFIYIFKALQISVMALITMTVFARSEMDHKSLRGGQKYLSALFFGLTGKIVLEARGMFTDRSWYWIGVGALMAYSILFNILYTVALAYLNPLSNHQASISGEEANSEKHTSSVMNETGKKGMVLPFEPLSMAFENINYFVDLPSEMKPQQESETRLQLLHGVSGSFRPGVLTCLLGVSGAGKTTLMDVLAGRKTAGYIEGSISISGYPKNQEAFARISGYCEQNDIHSPNFTVYESLLFSAWLRLPVDVDDQKREMFVNEVMDLVELDNLRNAIVGLPGVTGLTTEQRKRLTIAVELVANPSILFMDEPTSGLDARAAAIVMRTVRNTVDTGRTVVCTIHQPSIDIFESFDELLLMKQGGKLIYAGPLGQQSKDLTNYFEAIDGVPKISHGYNPATWVLEVTSVASENLLEVDFAEIYRESSLFQTSKELVNQLKQPVPGSEDIHFKAKFSLSFWVQLKACLWKQHWSYWQNPQYNAVRFFFTLMCALLIASIFWKVGSKVRKEQDLRTAMGSMYASVLFLGLINALSVQPVVDIERSVSYRERAAGMYSSFPYALGQVLVEIPYALVQTFLYGVIVYAAQGLEWTIAKFMWFQLFSFFTFLYYTYYGMMSVALTPTAPLATVVCSGFFIIWMLFAGYLVPRMSIPIWWRWYYWACPVAWTFNGLVTSQFGDSTEALLTYEGDVVLLKDFLSTSYGFDHDKLPIVACVLCVFPLLFAFIFSYGIHKDTSERSLRLISGSFYLPKESNKYPKGQDSHFICEEEQTIGVADGVGGYIKQGIDSGEYSRELMFNSVLAVKTQPHGIVDPENVLNFAYSNTKAEGASTACIITLRHKSLHAVNIGDSGFRIYRGQKCIYRSPVQQRGINNCPYQLGNGAKSDSPSLAELLEVPIEVGDIVVAGTDGIFDNIFDSEIEEQLKKGIEYGLGAHDLACNLADLALYNSFDRYSLSPYGLKAQQSGIKHQGGKIDDITVIVSYIVS</sequence>
<evidence type="ECO:0000256" key="5">
    <source>
        <dbReference type="ARBA" id="ARBA00022737"/>
    </source>
</evidence>
<dbReference type="InterPro" id="IPR036457">
    <property type="entry name" value="PPM-type-like_dom_sf"/>
</dbReference>
<evidence type="ECO:0000256" key="2">
    <source>
        <dbReference type="ARBA" id="ARBA00006012"/>
    </source>
</evidence>
<evidence type="ECO:0000256" key="9">
    <source>
        <dbReference type="ARBA" id="ARBA00023136"/>
    </source>
</evidence>
<dbReference type="GO" id="GO:0016887">
    <property type="term" value="F:ATP hydrolysis activity"/>
    <property type="evidence" value="ECO:0007669"/>
    <property type="project" value="InterPro"/>
</dbReference>
<keyword evidence="7" id="KW-0067">ATP-binding</keyword>
<keyword evidence="9 10" id="KW-0472">Membrane</keyword>
<keyword evidence="15" id="KW-1185">Reference proteome</keyword>
<evidence type="ECO:0000256" key="4">
    <source>
        <dbReference type="ARBA" id="ARBA00022692"/>
    </source>
</evidence>
<dbReference type="PROSITE" id="PS50893">
    <property type="entry name" value="ABC_TRANSPORTER_2"/>
    <property type="match status" value="2"/>
</dbReference>
<evidence type="ECO:0000256" key="7">
    <source>
        <dbReference type="ARBA" id="ARBA00022840"/>
    </source>
</evidence>
<dbReference type="PANTHER" id="PTHR48040">
    <property type="entry name" value="PLEIOTROPIC DRUG RESISTANCE PROTEIN 1-LIKE ISOFORM X1"/>
    <property type="match status" value="1"/>
</dbReference>
<dbReference type="Gene3D" id="3.60.40.10">
    <property type="entry name" value="PPM-type phosphatase domain"/>
    <property type="match status" value="1"/>
</dbReference>
<evidence type="ECO:0000256" key="1">
    <source>
        <dbReference type="ARBA" id="ARBA00004141"/>
    </source>
</evidence>
<feature type="transmembrane region" description="Helical" evidence="10">
    <location>
        <begin position="1003"/>
        <end position="1021"/>
    </location>
</feature>
<keyword evidence="4 10" id="KW-0812">Transmembrane</keyword>
<dbReference type="InterPro" id="IPR029481">
    <property type="entry name" value="ABC_trans_N"/>
</dbReference>
<evidence type="ECO:0000259" key="11">
    <source>
        <dbReference type="PROSITE" id="PS50878"/>
    </source>
</evidence>